<proteinExistence type="predicted"/>
<sequence length="278" mass="30282">MTSTLPPVHAAFVARILAAVKHHPYVDGLLAGGSFIHGGLDEHSDLDFVLVIDEVAYPQVMNSRMAFAQSLGTLISAFSGEHVGEPRLLICLYGPPLLHVDLKFVTASDLDHRIEMPAVLFARDRERIAAQLGAATIAWPNMSPDWFEARAWIWLHYAATKLLRGELFEAVGMLSFFREQVLGPMLYRRAGLPQRGVRRIEMLGLDGDKALASTAPQLEAASVRAALLSALNLYLQLRADAPPQNATDGMPSMLLSFLGADLSCSNVISVPDAQDVID</sequence>
<keyword evidence="1" id="KW-0808">Transferase</keyword>
<dbReference type="SUPFAM" id="SSF81301">
    <property type="entry name" value="Nucleotidyltransferase"/>
    <property type="match status" value="1"/>
</dbReference>
<dbReference type="InterPro" id="IPR043519">
    <property type="entry name" value="NT_sf"/>
</dbReference>
<reference evidence="1 2" key="1">
    <citation type="submission" date="2020-01" db="EMBL/GenBank/DDBJ databases">
        <title>Sphingomonas sp. C33 whole genome sequece.</title>
        <authorList>
            <person name="Park C."/>
        </authorList>
    </citation>
    <scope>NUCLEOTIDE SEQUENCE [LARGE SCALE GENOMIC DNA]</scope>
    <source>
        <strain evidence="1 2">C33</strain>
    </source>
</reference>
<evidence type="ECO:0000313" key="1">
    <source>
        <dbReference type="EMBL" id="QHL90266.1"/>
    </source>
</evidence>
<dbReference type="Proteomes" id="UP000464468">
    <property type="component" value="Chromosome"/>
</dbReference>
<organism evidence="1 2">
    <name type="scientific">Sphingomonas changnyeongensis</name>
    <dbReference type="NCBI Taxonomy" id="2698679"/>
    <lineage>
        <taxon>Bacteria</taxon>
        <taxon>Pseudomonadati</taxon>
        <taxon>Pseudomonadota</taxon>
        <taxon>Alphaproteobacteria</taxon>
        <taxon>Sphingomonadales</taxon>
        <taxon>Sphingomonadaceae</taxon>
        <taxon>Sphingomonas</taxon>
    </lineage>
</organism>
<accession>A0A7Z2NVJ8</accession>
<dbReference type="RefSeq" id="WP_160592194.1">
    <property type="nucleotide sequence ID" value="NZ_CP047895.1"/>
</dbReference>
<dbReference type="GO" id="GO:0016740">
    <property type="term" value="F:transferase activity"/>
    <property type="evidence" value="ECO:0007669"/>
    <property type="project" value="UniProtKB-KW"/>
</dbReference>
<gene>
    <name evidence="1" type="ORF">GVO57_04705</name>
</gene>
<dbReference type="Gene3D" id="3.30.460.10">
    <property type="entry name" value="Beta Polymerase, domain 2"/>
    <property type="match status" value="1"/>
</dbReference>
<evidence type="ECO:0000313" key="2">
    <source>
        <dbReference type="Proteomes" id="UP000464468"/>
    </source>
</evidence>
<dbReference type="AlphaFoldDB" id="A0A7Z2NVJ8"/>
<dbReference type="EMBL" id="CP047895">
    <property type="protein sequence ID" value="QHL90266.1"/>
    <property type="molecule type" value="Genomic_DNA"/>
</dbReference>
<dbReference type="KEGG" id="schy:GVO57_04705"/>
<name>A0A7Z2NVJ8_9SPHN</name>
<protein>
    <submittedName>
        <fullName evidence="1">Nucleotidyltransferase domain-containing protein</fullName>
    </submittedName>
</protein>
<keyword evidence="2" id="KW-1185">Reference proteome</keyword>